<sequence length="269" mass="31612">MLSSKKNIIKNYEVEYKGKEIKISTEIYNFLNIFSTVKMVIDNYSMFGIIYSISMNYIRIIFKEKNETLLILAKNKNLCSIRLAENSYPKNNKTYFHFLPVELLDIYAYSYQDKKYNLLTLKFLSSLPEEIAIKVGKLFELKFGQNHRIHERIVVDNQSIKQLKIDFDKSFIKFNGSKHKCLIKDLSYGGALVISFFDYEDAKNDEIDLIFSFEFMNKEILIEGKSRSLNLIQTVNGKAFAIGIAFNENKIPFEYTLLIHDYFTQKQYI</sequence>
<evidence type="ECO:0000259" key="1">
    <source>
        <dbReference type="Pfam" id="PF20424"/>
    </source>
</evidence>
<reference evidence="2 3" key="1">
    <citation type="journal article" date="2011" name="J. Bacteriol.">
        <title>Whole-genome sequences of two Borrelia afzelii and two Borrelia garinii Lyme disease agent isolates.</title>
        <authorList>
            <person name="Casjens S.R."/>
            <person name="Mongodin E.F."/>
            <person name="Qiu W.-G."/>
            <person name="Dunn J.J."/>
            <person name="Luft B.J."/>
            <person name="Fraser-Liggett C.M."/>
            <person name="Schutzer S.E."/>
        </authorList>
    </citation>
    <scope>NUCLEOTIDE SEQUENCE [LARGE SCALE GENOMIC DNA]</scope>
    <source>
        <strain evidence="2 3">PBr</strain>
    </source>
</reference>
<organism evidence="2 3">
    <name type="scientific">Borreliella garinii PBr</name>
    <dbReference type="NCBI Taxonomy" id="498743"/>
    <lineage>
        <taxon>Bacteria</taxon>
        <taxon>Pseudomonadati</taxon>
        <taxon>Spirochaetota</taxon>
        <taxon>Spirochaetia</taxon>
        <taxon>Spirochaetales</taxon>
        <taxon>Borreliaceae</taxon>
        <taxon>Borreliella</taxon>
    </lineage>
</organism>
<feature type="domain" description="PilZN3" evidence="1">
    <location>
        <begin position="8"/>
        <end position="142"/>
    </location>
</feature>
<name>B8F1S9_BORGR</name>
<evidence type="ECO:0000313" key="2">
    <source>
        <dbReference type="EMBL" id="ACL34890.1"/>
    </source>
</evidence>
<dbReference type="Pfam" id="PF20424">
    <property type="entry name" value="PilZN3"/>
    <property type="match status" value="1"/>
</dbReference>
<gene>
    <name evidence="2" type="ORF">BGAPBR_F0004</name>
</gene>
<dbReference type="Proteomes" id="UP000006103">
    <property type="component" value="Plasmid PBr_lp28-9"/>
</dbReference>
<dbReference type="AlphaFoldDB" id="B8F1S9"/>
<keyword evidence="2" id="KW-0614">Plasmid</keyword>
<protein>
    <recommendedName>
        <fullName evidence="1">PilZN3 domain-containing protein</fullName>
    </recommendedName>
</protein>
<dbReference type="InterPro" id="IPR046853">
    <property type="entry name" value="PilZN3"/>
</dbReference>
<evidence type="ECO:0000313" key="3">
    <source>
        <dbReference type="Proteomes" id="UP000006103"/>
    </source>
</evidence>
<proteinExistence type="predicted"/>
<geneLocation type="plasmid" evidence="2 3">
    <name>PBr_lp28-9</name>
</geneLocation>
<keyword evidence="3" id="KW-1185">Reference proteome</keyword>
<accession>B8F1S9</accession>
<dbReference type="RefSeq" id="WP_012622066.1">
    <property type="nucleotide sequence ID" value="NC_011854.1"/>
</dbReference>
<dbReference type="EMBL" id="CP001310">
    <property type="protein sequence ID" value="ACL34890.1"/>
    <property type="molecule type" value="Genomic_DNA"/>
</dbReference>